<comment type="caution">
    <text evidence="2">The sequence shown here is derived from an EMBL/GenBank/DDBJ whole genome shotgun (WGS) entry which is preliminary data.</text>
</comment>
<dbReference type="InterPro" id="IPR007844">
    <property type="entry name" value="AsmA"/>
</dbReference>
<gene>
    <name evidence="2" type="ORF">ALPR1_14544</name>
</gene>
<evidence type="ECO:0000259" key="1">
    <source>
        <dbReference type="Pfam" id="PF05170"/>
    </source>
</evidence>
<dbReference type="GO" id="GO:0090313">
    <property type="term" value="P:regulation of protein targeting to membrane"/>
    <property type="evidence" value="ECO:0007669"/>
    <property type="project" value="TreeGrafter"/>
</dbReference>
<dbReference type="HOGENOM" id="CLU_011472_0_0_10"/>
<dbReference type="AlphaFoldDB" id="A3I060"/>
<dbReference type="GO" id="GO:0005886">
    <property type="term" value="C:plasma membrane"/>
    <property type="evidence" value="ECO:0007669"/>
    <property type="project" value="TreeGrafter"/>
</dbReference>
<dbReference type="Pfam" id="PF05170">
    <property type="entry name" value="AsmA"/>
    <property type="match status" value="1"/>
</dbReference>
<organism evidence="2 3">
    <name type="scientific">Algoriphagus machipongonensis</name>
    <dbReference type="NCBI Taxonomy" id="388413"/>
    <lineage>
        <taxon>Bacteria</taxon>
        <taxon>Pseudomonadati</taxon>
        <taxon>Bacteroidota</taxon>
        <taxon>Cytophagia</taxon>
        <taxon>Cytophagales</taxon>
        <taxon>Cyclobacteriaceae</taxon>
        <taxon>Algoriphagus</taxon>
    </lineage>
</organism>
<proteinExistence type="predicted"/>
<keyword evidence="3" id="KW-1185">Reference proteome</keyword>
<sequence>MKGLFRNSKMWKFGLGFLLIFILFLLLFPILFKDRLQLALQNVLDKQLDIEVGFSELNVSLIRHFPSLTVSMDELFLEGSAPFQNDTLLYTKELALGISIPSLFSGNYTVDELYLKEAVLKLMRDQEGNSNFDVVKSNPSDSVKKEETKNDLKLEIEKFFFKNSSFLYQDTSLDMICKATGIDYKGSGILENENFNLTSDIGIDELQLLYEDFPILNRNRVLASLLTQINTESTSLTFLRNELQINELPMNFVGKLEFIPGGYDMNFVLESFDSNLGDILTLVPQDLIPDLAKTRFSGKGDIVASLQGLYLPTKNEMPALVLNMGVSEGGISHENAPEPIKDLGFRMNLRLPALDPEQIEFDLDSLNFALADGFLLGDLHVRNLNPTEVNSVFKSDLDLGLLQQALGTKAVEYQGKFKLDLNADGYLKSELDPKELRNPQVVWTRIPKFNLQAGLSEGYFKQSQLPEGIQDISFDLKVTSPDSLPENLGIALDKLNFQVLDQVTSGSLSYNLNLQKDVNANLISSFDLADIPKYLPLDSSYVLNGKITMDLKASGKHNSEMKEIPIIQADFKLEDGFIQTPFHPESIQDLSVLLSAKSSSASYSDLKIEINPIQFNFANQPFSITANLENMEDLTYDMRSEGRLDLGKLYQVFGMEGYDLDGFLITDFRLKGKQSDAVNGNLQKLDNQGTIQVQDIISRSDLLPLPIDLKKGLLEFNQEKITFSDFVTSYNSNEITVAGYFSNYLGYAIEPGELLKGEINLSSSFLDLDDFMFFGEESSVKVDSLGTVSGVIVPPQDVDVKINAKLDSIHFGEIMIRNFNGNLSTKPGIISLDKTDLELVGANISMKGNYQATDPFSATFAYQIDAKEFDINRAYQEIPMFREMASFAEYANGIASLNYNLEGKINAQMEPILPSIKGNGVLGLKKVKLKGFKLMNTIAKETENTELEDPDLNDVEIETTIENNLLTIPRTRLRIAGFRPRFEGQVSLDGDMSIAFRLGLPPLGIFGIPIKITGNQEEPNIEVGKMTEGDALEEVKENN</sequence>
<dbReference type="RefSeq" id="WP_008201569.1">
    <property type="nucleotide sequence ID" value="NZ_CM001023.1"/>
</dbReference>
<protein>
    <recommendedName>
        <fullName evidence="1">AsmA domain-containing protein</fullName>
    </recommendedName>
</protein>
<name>A3I060_9BACT</name>
<evidence type="ECO:0000313" key="3">
    <source>
        <dbReference type="Proteomes" id="UP000003919"/>
    </source>
</evidence>
<reference evidence="2 3" key="1">
    <citation type="journal article" date="2011" name="J. Bacteriol.">
        <title>Complete genome sequence of Algoriphagus sp. PR1, bacterial prey of a colony-forming choanoflagellate.</title>
        <authorList>
            <person name="Alegado R.A."/>
            <person name="Ferriera S."/>
            <person name="Nusbaum C."/>
            <person name="Young S.K."/>
            <person name="Zeng Q."/>
            <person name="Imamovic A."/>
            <person name="Fairclough S.R."/>
            <person name="King N."/>
        </authorList>
    </citation>
    <scope>NUCLEOTIDE SEQUENCE [LARGE SCALE GENOMIC DNA]</scope>
    <source>
        <strain evidence="2 3">PR1</strain>
    </source>
</reference>
<accession>A3I060</accession>
<feature type="domain" description="AsmA" evidence="1">
    <location>
        <begin position="18"/>
        <end position="185"/>
    </location>
</feature>
<dbReference type="PANTHER" id="PTHR30441:SF8">
    <property type="entry name" value="DUF748 DOMAIN-CONTAINING PROTEIN"/>
    <property type="match status" value="1"/>
</dbReference>
<dbReference type="Proteomes" id="UP000003919">
    <property type="component" value="Unassembled WGS sequence"/>
</dbReference>
<dbReference type="PANTHER" id="PTHR30441">
    <property type="entry name" value="DUF748 DOMAIN-CONTAINING PROTEIN"/>
    <property type="match status" value="1"/>
</dbReference>
<dbReference type="eggNOG" id="COG2982">
    <property type="taxonomic scope" value="Bacteria"/>
</dbReference>
<dbReference type="EMBL" id="AAXU02000001">
    <property type="protein sequence ID" value="EAZ79856.1"/>
    <property type="molecule type" value="Genomic_DNA"/>
</dbReference>
<dbReference type="OrthoDB" id="596403at2"/>
<evidence type="ECO:0000313" key="2">
    <source>
        <dbReference type="EMBL" id="EAZ79856.1"/>
    </source>
</evidence>
<dbReference type="STRING" id="388413.ALPR1_14544"/>
<dbReference type="InterPro" id="IPR052894">
    <property type="entry name" value="AsmA-related"/>
</dbReference>